<dbReference type="PROSITE" id="PS00463">
    <property type="entry name" value="ZN2_CY6_FUNGAL_1"/>
    <property type="match status" value="1"/>
</dbReference>
<dbReference type="Proteomes" id="UP000503462">
    <property type="component" value="Chromosome 4"/>
</dbReference>
<dbReference type="PANTHER" id="PTHR47784:SF5">
    <property type="entry name" value="STEROL UPTAKE CONTROL PROTEIN 2"/>
    <property type="match status" value="1"/>
</dbReference>
<dbReference type="PANTHER" id="PTHR47784">
    <property type="entry name" value="STEROL UPTAKE CONTROL PROTEIN 2"/>
    <property type="match status" value="1"/>
</dbReference>
<gene>
    <name evidence="4" type="ORF">AMS68_005556</name>
</gene>
<evidence type="ECO:0000259" key="3">
    <source>
        <dbReference type="PROSITE" id="PS50048"/>
    </source>
</evidence>
<keyword evidence="5" id="KW-1185">Reference proteome</keyword>
<feature type="domain" description="Zn(2)-C6 fungal-type" evidence="3">
    <location>
        <begin position="13"/>
        <end position="43"/>
    </location>
</feature>
<dbReference type="PROSITE" id="PS50048">
    <property type="entry name" value="ZN2_CY6_FUNGAL_2"/>
    <property type="match status" value="1"/>
</dbReference>
<accession>A0A6H0XZJ9</accession>
<dbReference type="SMART" id="SM00066">
    <property type="entry name" value="GAL4"/>
    <property type="match status" value="1"/>
</dbReference>
<name>A0A6H0XZJ9_9PEZI</name>
<reference evidence="4 5" key="1">
    <citation type="journal article" date="2016" name="Sci. Rep.">
        <title>Peltaster fructicola genome reveals evolution from an invasive phytopathogen to an ectophytic parasite.</title>
        <authorList>
            <person name="Xu C."/>
            <person name="Chen H."/>
            <person name="Gleason M.L."/>
            <person name="Xu J.R."/>
            <person name="Liu H."/>
            <person name="Zhang R."/>
            <person name="Sun G."/>
        </authorList>
    </citation>
    <scope>NUCLEOTIDE SEQUENCE [LARGE SCALE GENOMIC DNA]</scope>
    <source>
        <strain evidence="4 5">LNHT1506</strain>
    </source>
</reference>
<dbReference type="Pfam" id="PF11951">
    <property type="entry name" value="Fungal_trans_2"/>
    <property type="match status" value="1"/>
</dbReference>
<dbReference type="Gene3D" id="4.10.240.10">
    <property type="entry name" value="Zn(2)-C6 fungal-type DNA-binding domain"/>
    <property type="match status" value="1"/>
</dbReference>
<evidence type="ECO:0000313" key="4">
    <source>
        <dbReference type="EMBL" id="QIX00039.1"/>
    </source>
</evidence>
<dbReference type="EMBL" id="CP051142">
    <property type="protein sequence ID" value="QIX00039.1"/>
    <property type="molecule type" value="Genomic_DNA"/>
</dbReference>
<dbReference type="GO" id="GO:0008270">
    <property type="term" value="F:zinc ion binding"/>
    <property type="evidence" value="ECO:0007669"/>
    <property type="project" value="InterPro"/>
</dbReference>
<dbReference type="AlphaFoldDB" id="A0A6H0XZJ9"/>
<sequence length="380" mass="42382">MAQRKTHAKSRLGCLTCKRRHVKCNEERPKCDKCLKLGLHCKWATRPDESKSPATSASSPATSQHNKISSPNLGLADLRLLHHWLRRTVPASFVDGDAVQPWLDELVELGFEQPYLLHAMLAVAAVHKATSSNNPGDLCLQASAHIDVALRSLQTYIKEPDAESYVPIFTTASLMVLYKLGVAQVEPPVDPIADTYDWIRLLRGVATVVHQFRDQLQHAASGTLLQAAPMSETTGEIPGVTHLRSLVTELHVSDVAESCLFAVDDLHDTMLSLEQDSTRPLHLSRRLIFTWPIRQRPAFVELLSSKDPTALIILAHYAAVFHACRKQWPMQNWATWILDAVKTAIDPALHSWLSWPAQVLLQEPADEWLWPKANDAALPS</sequence>
<dbReference type="InterPro" id="IPR021858">
    <property type="entry name" value="Fun_TF"/>
</dbReference>
<dbReference type="GO" id="GO:0001228">
    <property type="term" value="F:DNA-binding transcription activator activity, RNA polymerase II-specific"/>
    <property type="evidence" value="ECO:0007669"/>
    <property type="project" value="TreeGrafter"/>
</dbReference>
<feature type="region of interest" description="Disordered" evidence="2">
    <location>
        <begin position="47"/>
        <end position="68"/>
    </location>
</feature>
<keyword evidence="1" id="KW-0539">Nucleus</keyword>
<evidence type="ECO:0000256" key="1">
    <source>
        <dbReference type="ARBA" id="ARBA00023242"/>
    </source>
</evidence>
<evidence type="ECO:0000256" key="2">
    <source>
        <dbReference type="SAM" id="MobiDB-lite"/>
    </source>
</evidence>
<dbReference type="OrthoDB" id="4937900at2759"/>
<feature type="compositionally biased region" description="Low complexity" evidence="2">
    <location>
        <begin position="52"/>
        <end position="63"/>
    </location>
</feature>
<protein>
    <recommendedName>
        <fullName evidence="3">Zn(2)-C6 fungal-type domain-containing protein</fullName>
    </recommendedName>
</protein>
<dbReference type="InterPro" id="IPR053157">
    <property type="entry name" value="Sterol_Uptake_Regulator"/>
</dbReference>
<dbReference type="InterPro" id="IPR036864">
    <property type="entry name" value="Zn2-C6_fun-type_DNA-bd_sf"/>
</dbReference>
<dbReference type="InterPro" id="IPR001138">
    <property type="entry name" value="Zn2Cys6_DnaBD"/>
</dbReference>
<organism evidence="4 5">
    <name type="scientific">Peltaster fructicola</name>
    <dbReference type="NCBI Taxonomy" id="286661"/>
    <lineage>
        <taxon>Eukaryota</taxon>
        <taxon>Fungi</taxon>
        <taxon>Dikarya</taxon>
        <taxon>Ascomycota</taxon>
        <taxon>Pezizomycotina</taxon>
        <taxon>Dothideomycetes</taxon>
        <taxon>Dothideomycetes incertae sedis</taxon>
        <taxon>Peltaster</taxon>
    </lineage>
</organism>
<proteinExistence type="predicted"/>
<evidence type="ECO:0000313" key="5">
    <source>
        <dbReference type="Proteomes" id="UP000503462"/>
    </source>
</evidence>
<dbReference type="CDD" id="cd00067">
    <property type="entry name" value="GAL4"/>
    <property type="match status" value="1"/>
</dbReference>
<dbReference type="SUPFAM" id="SSF57701">
    <property type="entry name" value="Zn2/Cys6 DNA-binding domain"/>
    <property type="match status" value="1"/>
</dbReference>
<dbReference type="Pfam" id="PF00172">
    <property type="entry name" value="Zn_clus"/>
    <property type="match status" value="1"/>
</dbReference>